<dbReference type="EMBL" id="CP139961">
    <property type="protein sequence ID" value="WQE03839.1"/>
    <property type="molecule type" value="Genomic_DNA"/>
</dbReference>
<dbReference type="RefSeq" id="WP_078255512.1">
    <property type="nucleotide sequence ID" value="NZ_CP139961.1"/>
</dbReference>
<name>A0A1S9ZMV9_9GAMM</name>
<dbReference type="Proteomes" id="UP000190322">
    <property type="component" value="Unassembled WGS sequence"/>
</dbReference>
<organism evidence="1 3">
    <name type="scientific">Moraxella canis</name>
    <dbReference type="NCBI Taxonomy" id="90239"/>
    <lineage>
        <taxon>Bacteria</taxon>
        <taxon>Pseudomonadati</taxon>
        <taxon>Pseudomonadota</taxon>
        <taxon>Gammaproteobacteria</taxon>
        <taxon>Moraxellales</taxon>
        <taxon>Moraxellaceae</taxon>
        <taxon>Moraxella</taxon>
    </lineage>
</organism>
<reference evidence="1 3" key="1">
    <citation type="submission" date="2017-02" db="EMBL/GenBank/DDBJ databases">
        <title>Draft genome sequence of Moraxella canis CCUG 8415A type strain.</title>
        <authorList>
            <person name="Engstrom-Jakobsson H."/>
            <person name="Salva-Serra F."/>
            <person name="Thorell K."/>
            <person name="Gonzales-Siles L."/>
            <person name="Karlsson R."/>
            <person name="Boulund F."/>
            <person name="Engstrand L."/>
            <person name="Moore E."/>
        </authorList>
    </citation>
    <scope>NUCLEOTIDE SEQUENCE [LARGE SCALE GENOMIC DNA]</scope>
    <source>
        <strain evidence="1 3">CCUG 8415A</strain>
    </source>
</reference>
<dbReference type="EMBL" id="MUXT01000003">
    <property type="protein sequence ID" value="OOR84786.1"/>
    <property type="molecule type" value="Genomic_DNA"/>
</dbReference>
<evidence type="ECO:0000313" key="1">
    <source>
        <dbReference type="EMBL" id="OOR84786.1"/>
    </source>
</evidence>
<evidence type="ECO:0000313" key="2">
    <source>
        <dbReference type="EMBL" id="WQE03839.1"/>
    </source>
</evidence>
<gene>
    <name evidence="1" type="ORF">B0180_02340</name>
    <name evidence="2" type="ORF">U0021_08900</name>
</gene>
<sequence>MEQASTQKLTLQDYAPKHYIELSELEENFDYWMEVVEKDVIAIIKDGEPKFCMVPEFIYAQMTAYASVDD</sequence>
<dbReference type="AlphaFoldDB" id="A0A1S9ZMV9"/>
<dbReference type="Proteomes" id="UP001324384">
    <property type="component" value="Chromosome"/>
</dbReference>
<protein>
    <submittedName>
        <fullName evidence="1">Uncharacterized protein</fullName>
    </submittedName>
</protein>
<reference evidence="2 4" key="2">
    <citation type="submission" date="2023-12" db="EMBL/GenBank/DDBJ databases">
        <title>Genome sequencing and assembly of bacterial species from a model synthetic community.</title>
        <authorList>
            <person name="Hogle S.L."/>
        </authorList>
    </citation>
    <scope>NUCLEOTIDE SEQUENCE [LARGE SCALE GENOMIC DNA]</scope>
    <source>
        <strain evidence="2 4">HAMBI_2792</strain>
    </source>
</reference>
<evidence type="ECO:0000313" key="4">
    <source>
        <dbReference type="Proteomes" id="UP001324384"/>
    </source>
</evidence>
<evidence type="ECO:0000313" key="3">
    <source>
        <dbReference type="Proteomes" id="UP000190322"/>
    </source>
</evidence>
<accession>A0A1S9ZMV9</accession>
<proteinExistence type="predicted"/>
<keyword evidence="4" id="KW-1185">Reference proteome</keyword>